<evidence type="ECO:0000313" key="2">
    <source>
        <dbReference type="Proteomes" id="UP000632222"/>
    </source>
</evidence>
<evidence type="ECO:0000313" key="1">
    <source>
        <dbReference type="EMBL" id="GGJ27698.1"/>
    </source>
</evidence>
<dbReference type="EMBL" id="BMOD01000003">
    <property type="protein sequence ID" value="GGJ27698.1"/>
    <property type="molecule type" value="Genomic_DNA"/>
</dbReference>
<gene>
    <name evidence="1" type="ORF">GCM10008938_12230</name>
</gene>
<dbReference type="Proteomes" id="UP000632222">
    <property type="component" value="Unassembled WGS sequence"/>
</dbReference>
<keyword evidence="2" id="KW-1185">Reference proteome</keyword>
<organism evidence="1 2">
    <name type="scientific">Deinococcus roseus</name>
    <dbReference type="NCBI Taxonomy" id="392414"/>
    <lineage>
        <taxon>Bacteria</taxon>
        <taxon>Thermotogati</taxon>
        <taxon>Deinococcota</taxon>
        <taxon>Deinococci</taxon>
        <taxon>Deinococcales</taxon>
        <taxon>Deinococcaceae</taxon>
        <taxon>Deinococcus</taxon>
    </lineage>
</organism>
<protein>
    <recommendedName>
        <fullName evidence="3">DUF4926 domain-containing protein</fullName>
    </recommendedName>
</protein>
<evidence type="ECO:0008006" key="3">
    <source>
        <dbReference type="Google" id="ProtNLM"/>
    </source>
</evidence>
<reference evidence="2" key="1">
    <citation type="journal article" date="2019" name="Int. J. Syst. Evol. Microbiol.">
        <title>The Global Catalogue of Microorganisms (GCM) 10K type strain sequencing project: providing services to taxonomists for standard genome sequencing and annotation.</title>
        <authorList>
            <consortium name="The Broad Institute Genomics Platform"/>
            <consortium name="The Broad Institute Genome Sequencing Center for Infectious Disease"/>
            <person name="Wu L."/>
            <person name="Ma J."/>
        </authorList>
    </citation>
    <scope>NUCLEOTIDE SEQUENCE [LARGE SCALE GENOMIC DNA]</scope>
    <source>
        <strain evidence="2">JCM 14370</strain>
    </source>
</reference>
<dbReference type="RefSeq" id="WP_189001417.1">
    <property type="nucleotide sequence ID" value="NZ_BMOD01000003.1"/>
</dbReference>
<comment type="caution">
    <text evidence="1">The sequence shown here is derived from an EMBL/GenBank/DDBJ whole genome shotgun (WGS) entry which is preliminary data.</text>
</comment>
<sequence>MLSDLFIPAGTLVMCPDYIQGTVQRTDGGYVQVVTEDRRQEFWLPMQLLLKLNASRLFPDAPAPELRRSIT</sequence>
<name>A0ABQ2CWW8_9DEIO</name>
<accession>A0ABQ2CWW8</accession>
<proteinExistence type="predicted"/>